<evidence type="ECO:0000313" key="2">
    <source>
        <dbReference type="EMBL" id="MWG33822.1"/>
    </source>
</evidence>
<dbReference type="InterPro" id="IPR036291">
    <property type="entry name" value="NAD(P)-bd_dom_sf"/>
</dbReference>
<dbReference type="EMBL" id="WSZK01000011">
    <property type="protein sequence ID" value="MWG33822.1"/>
    <property type="molecule type" value="Genomic_DNA"/>
</dbReference>
<organism evidence="2 3">
    <name type="scientific">Halomarina oriensis</name>
    <dbReference type="NCBI Taxonomy" id="671145"/>
    <lineage>
        <taxon>Archaea</taxon>
        <taxon>Methanobacteriati</taxon>
        <taxon>Methanobacteriota</taxon>
        <taxon>Stenosarchaea group</taxon>
        <taxon>Halobacteria</taxon>
        <taxon>Halobacteriales</taxon>
        <taxon>Natronomonadaceae</taxon>
        <taxon>Halomarina</taxon>
    </lineage>
</organism>
<comment type="caution">
    <text evidence="2">The sequence shown here is derived from an EMBL/GenBank/DDBJ whole genome shotgun (WGS) entry which is preliminary data.</text>
</comment>
<reference evidence="2 3" key="1">
    <citation type="submission" date="2019-12" db="EMBL/GenBank/DDBJ databases">
        <title>Halocatena pleomorpha gen. nov. sp. nov., an extremely halophilic archaeon of family Halobacteriaceae isolated from saltpan soil.</title>
        <authorList>
            <person name="Pal Y."/>
            <person name="Verma A."/>
            <person name="Krishnamurthi S."/>
            <person name="Kumar P."/>
        </authorList>
    </citation>
    <scope>NUCLEOTIDE SEQUENCE [LARGE SCALE GENOMIC DNA]</scope>
    <source>
        <strain evidence="2 3">JCM 16495</strain>
    </source>
</reference>
<dbReference type="InterPro" id="IPR001509">
    <property type="entry name" value="Epimerase_deHydtase"/>
</dbReference>
<evidence type="ECO:0000313" key="3">
    <source>
        <dbReference type="Proteomes" id="UP000451471"/>
    </source>
</evidence>
<keyword evidence="3" id="KW-1185">Reference proteome</keyword>
<gene>
    <name evidence="2" type="ORF">GQS65_04820</name>
</gene>
<dbReference type="Proteomes" id="UP000451471">
    <property type="component" value="Unassembled WGS sequence"/>
</dbReference>
<sequence>MTQPDLGAIETEAQLTDALTAPYPEDVEFAKRLDGDVMILGAAGKMGPSLAGRILRASDRADVDRTVYAVSRFSDSETREVLDSHGAETIAADLLSEESLAALPDCKNVIYMVGTKFGTGGREPQTWAINAYLPGDIARRFENSRIVAFSTGNVYPPVLVESGGPTEDDETGPVGEYAQSCLGRERVFQYFSEENDTPVCLFRLNYAVEARYGVLTDIAKWVRDGDPVPLDMGYVNVVWQGDANSVCFRSLEFADSPAKPLNVTGPEILSVRDIAERFADRFDTDVRFDGEEHETALLSDASRCHERYGEPKVSVDEVVDLVASWVEADRPMMDKPTKFHVRSGEF</sequence>
<dbReference type="Pfam" id="PF01370">
    <property type="entry name" value="Epimerase"/>
    <property type="match status" value="1"/>
</dbReference>
<dbReference type="OrthoDB" id="350572at2157"/>
<evidence type="ECO:0000259" key="1">
    <source>
        <dbReference type="Pfam" id="PF01370"/>
    </source>
</evidence>
<dbReference type="SUPFAM" id="SSF51735">
    <property type="entry name" value="NAD(P)-binding Rossmann-fold domains"/>
    <property type="match status" value="1"/>
</dbReference>
<accession>A0A6B0GG79</accession>
<dbReference type="Gene3D" id="3.40.50.720">
    <property type="entry name" value="NAD(P)-binding Rossmann-like Domain"/>
    <property type="match status" value="1"/>
</dbReference>
<proteinExistence type="predicted"/>
<dbReference type="RefSeq" id="WP_158203547.1">
    <property type="nucleotide sequence ID" value="NZ_WSZK01000011.1"/>
</dbReference>
<protein>
    <submittedName>
        <fullName evidence="2">NAD-dependent epimerase/dehydratase family protein</fullName>
    </submittedName>
</protein>
<name>A0A6B0GG79_9EURY</name>
<dbReference type="AlphaFoldDB" id="A0A6B0GG79"/>
<feature type="domain" description="NAD-dependent epimerase/dehydratase" evidence="1">
    <location>
        <begin position="37"/>
        <end position="204"/>
    </location>
</feature>